<dbReference type="Pfam" id="PF11735">
    <property type="entry name" value="CAP59_mtransfer"/>
    <property type="match status" value="1"/>
</dbReference>
<gene>
    <name evidence="1" type="ORF">B0H66DRAFT_582623</name>
</gene>
<comment type="caution">
    <text evidence="1">The sequence shown here is derived from an EMBL/GenBank/DDBJ whole genome shotgun (WGS) entry which is preliminary data.</text>
</comment>
<organism evidence="1 2">
    <name type="scientific">Apodospora peruviana</name>
    <dbReference type="NCBI Taxonomy" id="516989"/>
    <lineage>
        <taxon>Eukaryota</taxon>
        <taxon>Fungi</taxon>
        <taxon>Dikarya</taxon>
        <taxon>Ascomycota</taxon>
        <taxon>Pezizomycotina</taxon>
        <taxon>Sordariomycetes</taxon>
        <taxon>Sordariomycetidae</taxon>
        <taxon>Sordariales</taxon>
        <taxon>Lasiosphaeriaceae</taxon>
        <taxon>Apodospora</taxon>
    </lineage>
</organism>
<dbReference type="EMBL" id="JAUEDM010000004">
    <property type="protein sequence ID" value="KAK3319335.1"/>
    <property type="molecule type" value="Genomic_DNA"/>
</dbReference>
<dbReference type="Proteomes" id="UP001283341">
    <property type="component" value="Unassembled WGS sequence"/>
</dbReference>
<accession>A0AAE0I6N5</accession>
<evidence type="ECO:0000313" key="1">
    <source>
        <dbReference type="EMBL" id="KAK3319335.1"/>
    </source>
</evidence>
<dbReference type="InterPro" id="IPR021047">
    <property type="entry name" value="Mannosyltransferase_CMT1"/>
</dbReference>
<dbReference type="PANTHER" id="PTHR34144">
    <property type="entry name" value="CHROMOSOME 8, WHOLE GENOME SHOTGUN SEQUENCE"/>
    <property type="match status" value="1"/>
</dbReference>
<protein>
    <submittedName>
        <fullName evidence="1">Family 69 glycosyltransferase</fullName>
    </submittedName>
</protein>
<evidence type="ECO:0000313" key="2">
    <source>
        <dbReference type="Proteomes" id="UP001283341"/>
    </source>
</evidence>
<reference evidence="1" key="2">
    <citation type="submission" date="2023-06" db="EMBL/GenBank/DDBJ databases">
        <authorList>
            <consortium name="Lawrence Berkeley National Laboratory"/>
            <person name="Haridas S."/>
            <person name="Hensen N."/>
            <person name="Bonometti L."/>
            <person name="Westerberg I."/>
            <person name="Brannstrom I.O."/>
            <person name="Guillou S."/>
            <person name="Cros-Aarteil S."/>
            <person name="Calhoun S."/>
            <person name="Kuo A."/>
            <person name="Mondo S."/>
            <person name="Pangilinan J."/>
            <person name="Riley R."/>
            <person name="Labutti K."/>
            <person name="Andreopoulos B."/>
            <person name="Lipzen A."/>
            <person name="Chen C."/>
            <person name="Yanf M."/>
            <person name="Daum C."/>
            <person name="Ng V."/>
            <person name="Clum A."/>
            <person name="Steindorff A."/>
            <person name="Ohm R."/>
            <person name="Martin F."/>
            <person name="Silar P."/>
            <person name="Natvig D."/>
            <person name="Lalanne C."/>
            <person name="Gautier V."/>
            <person name="Ament-Velasquez S.L."/>
            <person name="Kruys A."/>
            <person name="Hutchinson M.I."/>
            <person name="Powell A.J."/>
            <person name="Barry K."/>
            <person name="Miller A.N."/>
            <person name="Grigoriev I.V."/>
            <person name="Debuchy R."/>
            <person name="Gladieux P."/>
            <person name="Thoren M.H."/>
            <person name="Johannesson H."/>
        </authorList>
    </citation>
    <scope>NUCLEOTIDE SEQUENCE</scope>
    <source>
        <strain evidence="1">CBS 118394</strain>
    </source>
</reference>
<name>A0AAE0I6N5_9PEZI</name>
<reference evidence="1" key="1">
    <citation type="journal article" date="2023" name="Mol. Phylogenet. Evol.">
        <title>Genome-scale phylogeny and comparative genomics of the fungal order Sordariales.</title>
        <authorList>
            <person name="Hensen N."/>
            <person name="Bonometti L."/>
            <person name="Westerberg I."/>
            <person name="Brannstrom I.O."/>
            <person name="Guillou S."/>
            <person name="Cros-Aarteil S."/>
            <person name="Calhoun S."/>
            <person name="Haridas S."/>
            <person name="Kuo A."/>
            <person name="Mondo S."/>
            <person name="Pangilinan J."/>
            <person name="Riley R."/>
            <person name="LaButti K."/>
            <person name="Andreopoulos B."/>
            <person name="Lipzen A."/>
            <person name="Chen C."/>
            <person name="Yan M."/>
            <person name="Daum C."/>
            <person name="Ng V."/>
            <person name="Clum A."/>
            <person name="Steindorff A."/>
            <person name="Ohm R.A."/>
            <person name="Martin F."/>
            <person name="Silar P."/>
            <person name="Natvig D.O."/>
            <person name="Lalanne C."/>
            <person name="Gautier V."/>
            <person name="Ament-Velasquez S.L."/>
            <person name="Kruys A."/>
            <person name="Hutchinson M.I."/>
            <person name="Powell A.J."/>
            <person name="Barry K."/>
            <person name="Miller A.N."/>
            <person name="Grigoriev I.V."/>
            <person name="Debuchy R."/>
            <person name="Gladieux P."/>
            <person name="Hiltunen Thoren M."/>
            <person name="Johannesson H."/>
        </authorList>
    </citation>
    <scope>NUCLEOTIDE SEQUENCE</scope>
    <source>
        <strain evidence="1">CBS 118394</strain>
    </source>
</reference>
<keyword evidence="2" id="KW-1185">Reference proteome</keyword>
<dbReference type="PANTHER" id="PTHR34144:SF5">
    <property type="entry name" value="ALPHA-1,3-MANNOSYLTRANSFERASE CMT1"/>
    <property type="match status" value="1"/>
</dbReference>
<dbReference type="AlphaFoldDB" id="A0AAE0I6N5"/>
<proteinExistence type="predicted"/>
<sequence>MYLDSSMTNRRHDTVPSLLLSHNPSGTLEAVLTGRYAELEAINTTRYGYLRPSAHTHWRHRHKYVFTLNLRQCVDLLPRLMGSIVEAIRFLGPKHCALSIIEGNSDDGTLEVLRLLKTDLSKMGVDFWLASSSIDPKAGDDRIKQLAILRSLALEPVTRLDLAPDAAIIFINDVAACAEDLLELIHQKSYQSADMVCAMDWWYADFPNPSELPTFYDVWVSRDMNGAFYFDIPTDTGSWDFSHDLFPHEPIARARFGSGQPFQVFSCWNGAVAFSARPLVEGKVNFRWPKEGECFQGEPQLFCKDLWWEGFGRIAVVPSVNLAYNTQEGKRIKKELGFVSDFVSSDRIDWRAEPPAQVCCAPGFKGQKWLDWDESLVNNTNTVAEEEQDI</sequence>